<accession>A0AAV9RXD5</accession>
<dbReference type="AlphaFoldDB" id="A0AAV9RXD5"/>
<proteinExistence type="predicted"/>
<evidence type="ECO:0000313" key="2">
    <source>
        <dbReference type="Proteomes" id="UP001311232"/>
    </source>
</evidence>
<gene>
    <name evidence="1" type="ORF">CRENBAI_021259</name>
</gene>
<name>A0AAV9RXD5_9TELE</name>
<keyword evidence="2" id="KW-1185">Reference proteome</keyword>
<reference evidence="1 2" key="1">
    <citation type="submission" date="2021-06" db="EMBL/GenBank/DDBJ databases">
        <authorList>
            <person name="Palmer J.M."/>
        </authorList>
    </citation>
    <scope>NUCLEOTIDE SEQUENCE [LARGE SCALE GENOMIC DNA]</scope>
    <source>
        <strain evidence="1 2">MEX-2019</strain>
        <tissue evidence="1">Muscle</tissue>
    </source>
</reference>
<dbReference type="Proteomes" id="UP001311232">
    <property type="component" value="Unassembled WGS sequence"/>
</dbReference>
<dbReference type="EMBL" id="JAHHUM010001211">
    <property type="protein sequence ID" value="KAK5613473.1"/>
    <property type="molecule type" value="Genomic_DNA"/>
</dbReference>
<comment type="caution">
    <text evidence="1">The sequence shown here is derived from an EMBL/GenBank/DDBJ whole genome shotgun (WGS) entry which is preliminary data.</text>
</comment>
<organism evidence="1 2">
    <name type="scientific">Crenichthys baileyi</name>
    <name type="common">White River springfish</name>
    <dbReference type="NCBI Taxonomy" id="28760"/>
    <lineage>
        <taxon>Eukaryota</taxon>
        <taxon>Metazoa</taxon>
        <taxon>Chordata</taxon>
        <taxon>Craniata</taxon>
        <taxon>Vertebrata</taxon>
        <taxon>Euteleostomi</taxon>
        <taxon>Actinopterygii</taxon>
        <taxon>Neopterygii</taxon>
        <taxon>Teleostei</taxon>
        <taxon>Neoteleostei</taxon>
        <taxon>Acanthomorphata</taxon>
        <taxon>Ovalentaria</taxon>
        <taxon>Atherinomorphae</taxon>
        <taxon>Cyprinodontiformes</taxon>
        <taxon>Goodeidae</taxon>
        <taxon>Crenichthys</taxon>
    </lineage>
</organism>
<sequence length="216" mass="23750">MAQKLPTPALSINRLLRPAAPRPFVKANPDCQSQQLATSFSHTLQSSSRGIQWCCFQVSKTLTSRVMSKGHQRSNHVNMHLQPLSQPHNSIHHLPMRLFLTLRSQEYGQSPSSNECSPGAATRRVPAGSATLTGHANHLPGKEPKQLWSLVTYCRNHIETGQDSGGHYGSWGEATMTRMGSFSSSQSALSNGTTHVQNNLSYTKLEAQTYSIKMVP</sequence>
<evidence type="ECO:0000313" key="1">
    <source>
        <dbReference type="EMBL" id="KAK5613473.1"/>
    </source>
</evidence>
<protein>
    <submittedName>
        <fullName evidence="1">Uncharacterized protein</fullName>
    </submittedName>
</protein>